<proteinExistence type="predicted"/>
<keyword evidence="2" id="KW-1185">Reference proteome</keyword>
<organism evidence="1 2">
    <name type="scientific">Bryocella elongata</name>
    <dbReference type="NCBI Taxonomy" id="863522"/>
    <lineage>
        <taxon>Bacteria</taxon>
        <taxon>Pseudomonadati</taxon>
        <taxon>Acidobacteriota</taxon>
        <taxon>Terriglobia</taxon>
        <taxon>Terriglobales</taxon>
        <taxon>Acidobacteriaceae</taxon>
        <taxon>Bryocella</taxon>
    </lineage>
</organism>
<sequence>MVYSVWHSYTLAGQTGDTGTFGSLSCRNAAATCWAIGLGVGGQPELTLDFCTISCCRVEYRRPSLHNSVGKSQLHFSDVARRSKQASIQQLRYHYPGHRLIATPSSQGRRLSYVPE</sequence>
<reference evidence="1 2" key="1">
    <citation type="submission" date="2016-10" db="EMBL/GenBank/DDBJ databases">
        <authorList>
            <person name="de Groot N.N."/>
        </authorList>
    </citation>
    <scope>NUCLEOTIDE SEQUENCE [LARGE SCALE GENOMIC DNA]</scope>
    <source>
        <strain evidence="1 2">DSM 22489</strain>
    </source>
</reference>
<evidence type="ECO:0000313" key="2">
    <source>
        <dbReference type="Proteomes" id="UP000236728"/>
    </source>
</evidence>
<accession>A0A1H6BT29</accession>
<gene>
    <name evidence="1" type="ORF">SAMN05421819_3970</name>
</gene>
<evidence type="ECO:0000313" key="1">
    <source>
        <dbReference type="EMBL" id="SEG63366.1"/>
    </source>
</evidence>
<dbReference type="EMBL" id="FNVA01000007">
    <property type="protein sequence ID" value="SEG63366.1"/>
    <property type="molecule type" value="Genomic_DNA"/>
</dbReference>
<dbReference type="AlphaFoldDB" id="A0A1H6BT29"/>
<protein>
    <submittedName>
        <fullName evidence="1">Uncharacterized protein</fullName>
    </submittedName>
</protein>
<name>A0A1H6BT29_9BACT</name>
<dbReference type="Proteomes" id="UP000236728">
    <property type="component" value="Unassembled WGS sequence"/>
</dbReference>